<sequence>MESALTNYYKLKQKYDNKFQKEKDKIKDSDLTLKEKREKVKKLKMPCINCKRKVNTIFSRSPNHVTVLCGDKTNPCDLNINIQLGKYTQLSVLLDSLYQSLKYLKESIILNKLNFMFNYVDEDDTIKNFNKIKKHYDETNTQILKLESSFEKRFDILSNKEELKALEIEFYKNIKEFQSIIKQFLDEKQEIYLRDAMELYLNKIVKNQENIRKLKYSVMLVDTETDKKKEIAYLIQDKYSLTDTEIILKNPKIISNQYI</sequence>
<reference evidence="1" key="1">
    <citation type="journal article" date="2020" name="Nature">
        <title>Giant virus diversity and host interactions through global metagenomics.</title>
        <authorList>
            <person name="Schulz F."/>
            <person name="Roux S."/>
            <person name="Paez-Espino D."/>
            <person name="Jungbluth S."/>
            <person name="Walsh D.A."/>
            <person name="Denef V.J."/>
            <person name="McMahon K.D."/>
            <person name="Konstantinidis K.T."/>
            <person name="Eloe-Fadrosh E.A."/>
            <person name="Kyrpides N.C."/>
            <person name="Woyke T."/>
        </authorList>
    </citation>
    <scope>NUCLEOTIDE SEQUENCE</scope>
    <source>
        <strain evidence="1">GVMAG-S-3300011013-78</strain>
    </source>
</reference>
<dbReference type="EMBL" id="MN740882">
    <property type="protein sequence ID" value="QHU16439.1"/>
    <property type="molecule type" value="Genomic_DNA"/>
</dbReference>
<dbReference type="AlphaFoldDB" id="A0A6C0KFM3"/>
<organism evidence="1">
    <name type="scientific">viral metagenome</name>
    <dbReference type="NCBI Taxonomy" id="1070528"/>
    <lineage>
        <taxon>unclassified sequences</taxon>
        <taxon>metagenomes</taxon>
        <taxon>organismal metagenomes</taxon>
    </lineage>
</organism>
<evidence type="ECO:0000313" key="1">
    <source>
        <dbReference type="EMBL" id="QHU16439.1"/>
    </source>
</evidence>
<accession>A0A6C0KFM3</accession>
<protein>
    <submittedName>
        <fullName evidence="1">Uncharacterized protein</fullName>
    </submittedName>
</protein>
<proteinExistence type="predicted"/>
<name>A0A6C0KFM3_9ZZZZ</name>